<dbReference type="InterPro" id="IPR013979">
    <property type="entry name" value="TIF_beta_prop-like"/>
</dbReference>
<dbReference type="GO" id="GO:0000049">
    <property type="term" value="F:tRNA binding"/>
    <property type="evidence" value="ECO:0007669"/>
    <property type="project" value="UniProtKB-UniRule"/>
</dbReference>
<evidence type="ECO:0000256" key="4">
    <source>
        <dbReference type="ARBA" id="ARBA00022574"/>
    </source>
</evidence>
<dbReference type="Gene3D" id="2.130.10.10">
    <property type="entry name" value="YVTN repeat-like/Quinoprotein amine dehydrogenase"/>
    <property type="match status" value="2"/>
</dbReference>
<comment type="caution">
    <text evidence="11">The sequence shown here is derived from an EMBL/GenBank/DDBJ whole genome shotgun (WGS) entry which is preliminary data.</text>
</comment>
<keyword evidence="4" id="KW-0853">WD repeat</keyword>
<dbReference type="GO" id="GO:0022627">
    <property type="term" value="C:cytosolic small ribosomal subunit"/>
    <property type="evidence" value="ECO:0007669"/>
    <property type="project" value="TreeGrafter"/>
</dbReference>
<evidence type="ECO:0000256" key="3">
    <source>
        <dbReference type="ARBA" id="ARBA00022540"/>
    </source>
</evidence>
<evidence type="ECO:0000256" key="6">
    <source>
        <dbReference type="ARBA" id="ARBA00022845"/>
    </source>
</evidence>
<feature type="compositionally biased region" description="Basic residues" evidence="9">
    <location>
        <begin position="503"/>
        <end position="512"/>
    </location>
</feature>
<feature type="compositionally biased region" description="Polar residues" evidence="9">
    <location>
        <begin position="537"/>
        <end position="549"/>
    </location>
</feature>
<dbReference type="AlphaFoldDB" id="A0AAV1IEC6"/>
<keyword evidence="12" id="KW-1185">Reference proteome</keyword>
<evidence type="ECO:0000256" key="8">
    <source>
        <dbReference type="PIRNR" id="PIRNR017222"/>
    </source>
</evidence>
<comment type="similarity">
    <text evidence="1 8">Belongs to the WD repeat EIF2A family.</text>
</comment>
<feature type="domain" description="Translation initiation factor beta propellor-like" evidence="10">
    <location>
        <begin position="217"/>
        <end position="409"/>
    </location>
</feature>
<dbReference type="GO" id="GO:0003729">
    <property type="term" value="F:mRNA binding"/>
    <property type="evidence" value="ECO:0007669"/>
    <property type="project" value="TreeGrafter"/>
</dbReference>
<comment type="function">
    <text evidence="8">Functions in the early steps of protein synthesis of a small number of specific mRNAs. Acts by directing the binding of methionyl-tRNAi to 40S ribosomal subunits. In contrast to the eIF-2 complex, it binds methionyl-tRNAi to 40S subunits in a codon-dependent manner, whereas the eIF-2 complex binds methionyl-tRNAi to 40S subunits in a GTP-dependent manner.</text>
</comment>
<reference evidence="11 12" key="1">
    <citation type="submission" date="2023-10" db="EMBL/GenBank/DDBJ databases">
        <authorList>
            <person name="Maclean D."/>
            <person name="Macfadyen A."/>
        </authorList>
    </citation>
    <scope>NUCLEOTIDE SEQUENCE [LARGE SCALE GENOMIC DNA]</scope>
</reference>
<dbReference type="EMBL" id="CAUYUE010000012">
    <property type="protein sequence ID" value="CAK0785424.1"/>
    <property type="molecule type" value="Genomic_DNA"/>
</dbReference>
<evidence type="ECO:0000256" key="7">
    <source>
        <dbReference type="ARBA" id="ARBA00022917"/>
    </source>
</evidence>
<dbReference type="Pfam" id="PF08662">
    <property type="entry name" value="eIF2A"/>
    <property type="match status" value="1"/>
</dbReference>
<evidence type="ECO:0000313" key="12">
    <source>
        <dbReference type="Proteomes" id="UP001314263"/>
    </source>
</evidence>
<keyword evidence="7 8" id="KW-0648">Protein biosynthesis</keyword>
<dbReference type="PANTHER" id="PTHR13227">
    <property type="entry name" value="EUKARYOTIC TRANSLATION INITIATION FACTOR 2A"/>
    <property type="match status" value="1"/>
</dbReference>
<protein>
    <recommendedName>
        <fullName evidence="2 8">Eukaryotic translation initiation factor 2A</fullName>
        <shortName evidence="8">eIF-2A</shortName>
    </recommendedName>
</protein>
<dbReference type="GO" id="GO:0043022">
    <property type="term" value="F:ribosome binding"/>
    <property type="evidence" value="ECO:0007669"/>
    <property type="project" value="UniProtKB-UniRule"/>
</dbReference>
<feature type="region of interest" description="Disordered" evidence="9">
    <location>
        <begin position="415"/>
        <end position="444"/>
    </location>
</feature>
<feature type="region of interest" description="Disordered" evidence="9">
    <location>
        <begin position="487"/>
        <end position="601"/>
    </location>
</feature>
<dbReference type="GO" id="GO:0003743">
    <property type="term" value="F:translation initiation factor activity"/>
    <property type="evidence" value="ECO:0007669"/>
    <property type="project" value="UniProtKB-UniRule"/>
</dbReference>
<dbReference type="GO" id="GO:0006417">
    <property type="term" value="P:regulation of translation"/>
    <property type="evidence" value="ECO:0007669"/>
    <property type="project" value="UniProtKB-KW"/>
</dbReference>
<organism evidence="11 12">
    <name type="scientific">Coccomyxa viridis</name>
    <dbReference type="NCBI Taxonomy" id="1274662"/>
    <lineage>
        <taxon>Eukaryota</taxon>
        <taxon>Viridiplantae</taxon>
        <taxon>Chlorophyta</taxon>
        <taxon>core chlorophytes</taxon>
        <taxon>Trebouxiophyceae</taxon>
        <taxon>Trebouxiophyceae incertae sedis</taxon>
        <taxon>Coccomyxaceae</taxon>
        <taxon>Coccomyxa</taxon>
    </lineage>
</organism>
<dbReference type="InterPro" id="IPR015943">
    <property type="entry name" value="WD40/YVTN_repeat-like_dom_sf"/>
</dbReference>
<keyword evidence="6 8" id="KW-0810">Translation regulation</keyword>
<proteinExistence type="inferred from homology"/>
<feature type="compositionally biased region" description="Basic and acidic residues" evidence="9">
    <location>
        <begin position="579"/>
        <end position="588"/>
    </location>
</feature>
<evidence type="ECO:0000259" key="10">
    <source>
        <dbReference type="Pfam" id="PF08662"/>
    </source>
</evidence>
<dbReference type="PIRSF" id="PIRSF017222">
    <property type="entry name" value="eIF2A"/>
    <property type="match status" value="1"/>
</dbReference>
<evidence type="ECO:0000256" key="2">
    <source>
        <dbReference type="ARBA" id="ARBA00013819"/>
    </source>
</evidence>
<gene>
    <name evidence="11" type="ORF">CVIRNUC_008633</name>
</gene>
<dbReference type="Proteomes" id="UP001314263">
    <property type="component" value="Unassembled WGS sequence"/>
</dbReference>
<keyword evidence="3 8" id="KW-0396">Initiation factor</keyword>
<evidence type="ECO:0000256" key="9">
    <source>
        <dbReference type="SAM" id="MobiDB-lite"/>
    </source>
</evidence>
<name>A0AAV1IEC6_9CHLO</name>
<evidence type="ECO:0000256" key="1">
    <source>
        <dbReference type="ARBA" id="ARBA00009573"/>
    </source>
</evidence>
<sequence>MQQIYTRIPDAVSVLTYTRDTPDSTQPLKGLTSIPASSLTWSEDGSLLAVISQQGVTIREGEDLAQAALLNLPNIVAIAFSPKNTYLTTFQRPQPGAGNAEKNLKVWRWREQSVAMQLFQKSYSRDMWPAISFTGDERSALHLVTNAVNIYDPANFPAGVQKKLGLKAVGGFAVSQNACAIHLAAYVPEGKGAPGFVGVWPLDQLSKAESPPPVARRSFFRATYAKLTWNAPGTGLLALTATDTDATNQSYYGEQKLSFLSADGANDCLVQLKEGPVHDVQWTRAGDYFAVVAGFMPAKTTLFSASCKPVFDLGSGPHNLVRWSPQGRFLTLAGFGNLPGDVLFFDRKSDGRCKQMGAVRAENGVSLEWSPDGRHLLTATTAPRLRVDNGYQMYRYTGEKLLDERVPVLLEAGWRPAPQDGFPDLPQSPRSNGSTGSSAPPAVPQRAAGYVAPHLRGSGASAGGKFSMAHDSESSRGRLGLDLHHQRLVPGAAPPESKTSSKNAKRRGRAKGKSGEDVDGNEAETAQHNAKPAPSEEVQSGMASMSVTGGEQGNGQDAAADSAKRLRNLQKKLRQVQQLKEKQGKGETLEPEQVAKIGSEAGLQAEIEELGG</sequence>
<evidence type="ECO:0000313" key="11">
    <source>
        <dbReference type="EMBL" id="CAK0785424.1"/>
    </source>
</evidence>
<dbReference type="PANTHER" id="PTHR13227:SF0">
    <property type="entry name" value="EUKARYOTIC TRANSLATION INITIATION FACTOR 2A"/>
    <property type="match status" value="1"/>
</dbReference>
<feature type="compositionally biased region" description="Basic residues" evidence="9">
    <location>
        <begin position="565"/>
        <end position="574"/>
    </location>
</feature>
<feature type="compositionally biased region" description="Polar residues" evidence="9">
    <location>
        <begin position="428"/>
        <end position="438"/>
    </location>
</feature>
<dbReference type="SUPFAM" id="SSF82171">
    <property type="entry name" value="DPP6 N-terminal domain-like"/>
    <property type="match status" value="1"/>
</dbReference>
<accession>A0AAV1IEC6</accession>
<dbReference type="InterPro" id="IPR011387">
    <property type="entry name" value="TIF2A"/>
</dbReference>
<keyword evidence="5" id="KW-0677">Repeat</keyword>
<evidence type="ECO:0000256" key="5">
    <source>
        <dbReference type="ARBA" id="ARBA00022737"/>
    </source>
</evidence>